<protein>
    <submittedName>
        <fullName evidence="1">Uncharacterized protein</fullName>
    </submittedName>
</protein>
<evidence type="ECO:0000313" key="1">
    <source>
        <dbReference type="EMBL" id="RCN40913.1"/>
    </source>
</evidence>
<reference evidence="1 2" key="1">
    <citation type="submission" date="2014-10" db="EMBL/GenBank/DDBJ databases">
        <title>Draft genome of the hookworm Ancylostoma caninum.</title>
        <authorList>
            <person name="Mitreva M."/>
        </authorList>
    </citation>
    <scope>NUCLEOTIDE SEQUENCE [LARGE SCALE GENOMIC DNA]</scope>
    <source>
        <strain evidence="1 2">Baltimore</strain>
    </source>
</reference>
<organism evidence="1 2">
    <name type="scientific">Ancylostoma caninum</name>
    <name type="common">Dog hookworm</name>
    <dbReference type="NCBI Taxonomy" id="29170"/>
    <lineage>
        <taxon>Eukaryota</taxon>
        <taxon>Metazoa</taxon>
        <taxon>Ecdysozoa</taxon>
        <taxon>Nematoda</taxon>
        <taxon>Chromadorea</taxon>
        <taxon>Rhabditida</taxon>
        <taxon>Rhabditina</taxon>
        <taxon>Rhabditomorpha</taxon>
        <taxon>Strongyloidea</taxon>
        <taxon>Ancylostomatidae</taxon>
        <taxon>Ancylostomatinae</taxon>
        <taxon>Ancylostoma</taxon>
    </lineage>
</organism>
<name>A0A368G925_ANCCA</name>
<dbReference type="AlphaFoldDB" id="A0A368G925"/>
<evidence type="ECO:0000313" key="2">
    <source>
        <dbReference type="Proteomes" id="UP000252519"/>
    </source>
</evidence>
<sequence>MRGCQGVFCDYGFAYTEIPYVYFQETAYALPRPPVYIHKEIEVQPSFIPTVSVHTVRPKPTVARVTTTTTSAPLFEEQVLATQRTTQPQFFFTTPSTTPVRHEVSTYGLMNASIKE</sequence>
<accession>A0A368G925</accession>
<dbReference type="EMBL" id="JOJR01000259">
    <property type="protein sequence ID" value="RCN40913.1"/>
    <property type="molecule type" value="Genomic_DNA"/>
</dbReference>
<dbReference type="Proteomes" id="UP000252519">
    <property type="component" value="Unassembled WGS sequence"/>
</dbReference>
<gene>
    <name evidence="1" type="ORF">ANCCAN_13138</name>
</gene>
<comment type="caution">
    <text evidence="1">The sequence shown here is derived from an EMBL/GenBank/DDBJ whole genome shotgun (WGS) entry which is preliminary data.</text>
</comment>
<proteinExistence type="predicted"/>
<keyword evidence="2" id="KW-1185">Reference proteome</keyword>